<dbReference type="GO" id="GO:0004497">
    <property type="term" value="F:monooxygenase activity"/>
    <property type="evidence" value="ECO:0007669"/>
    <property type="project" value="TreeGrafter"/>
</dbReference>
<comment type="caution">
    <text evidence="2">The sequence shown here is derived from an EMBL/GenBank/DDBJ whole genome shotgun (WGS) entry which is preliminary data.</text>
</comment>
<organism evidence="2 3">
    <name type="scientific">Deinococcus humi</name>
    <dbReference type="NCBI Taxonomy" id="662880"/>
    <lineage>
        <taxon>Bacteria</taxon>
        <taxon>Thermotogati</taxon>
        <taxon>Deinococcota</taxon>
        <taxon>Deinococci</taxon>
        <taxon>Deinococcales</taxon>
        <taxon>Deinococcaceae</taxon>
        <taxon>Deinococcus</taxon>
    </lineage>
</organism>
<dbReference type="PRINTS" id="PR00368">
    <property type="entry name" value="FADPNR"/>
</dbReference>
<dbReference type="GO" id="GO:0050660">
    <property type="term" value="F:flavin adenine dinucleotide binding"/>
    <property type="evidence" value="ECO:0007669"/>
    <property type="project" value="TreeGrafter"/>
</dbReference>
<dbReference type="PANTHER" id="PTHR43539">
    <property type="entry name" value="FLAVIN-BINDING MONOOXYGENASE-LIKE PROTEIN (AFU_ORTHOLOGUE AFUA_4G09220)"/>
    <property type="match status" value="1"/>
</dbReference>
<dbReference type="NCBIfam" id="NF040505">
    <property type="entry name" value="ArsO_flavin_mono"/>
    <property type="match status" value="1"/>
</dbReference>
<reference evidence="2 3" key="1">
    <citation type="submission" date="2020-08" db="EMBL/GenBank/DDBJ databases">
        <title>Genomic Encyclopedia of Type Strains, Phase IV (KMG-IV): sequencing the most valuable type-strain genomes for metagenomic binning, comparative biology and taxonomic classification.</title>
        <authorList>
            <person name="Goeker M."/>
        </authorList>
    </citation>
    <scope>NUCLEOTIDE SEQUENCE [LARGE SCALE GENOMIC DNA]</scope>
    <source>
        <strain evidence="2 3">DSM 27939</strain>
    </source>
</reference>
<evidence type="ECO:0000313" key="2">
    <source>
        <dbReference type="EMBL" id="MBB5362462.1"/>
    </source>
</evidence>
<sequence length="361" mass="38900">MNVGPGVDGAYDVLVIGAGQAGLAVARELSRTGLSYVVLDAQEGVGAAWRHAWDSLRLFSPARWSSLPGFLMPGGEEEYPRRSEVMAYLAEYERRYGLNILRPVRVQAVIRNGEGFRVETNRASFQARFVVSATGTWDAPVIPDVAGRAEFRGLQVHSAFYRRPQAFAGQRVVVVGGGNSGAQILAEVSKVADTTWATLRPPTFLPDDVDGRVLFDVATQRYRAQQAGVAFSAPSLGDIVMVPGVREARERGILHARAMFTRMTGSGVVWPDGQDQDVDAVIWCTGFRPALEHLAPLGVVGPEGRVQVQGTHSVRESGLWLVGYGNWTGFASATLIGVGRSARATVGEIRDAAGRQPPSEN</sequence>
<proteinExistence type="predicted"/>
<gene>
    <name evidence="2" type="ORF">HNQ08_001557</name>
</gene>
<dbReference type="RefSeq" id="WP_221284062.1">
    <property type="nucleotide sequence ID" value="NZ_JACHFL010000003.1"/>
</dbReference>
<keyword evidence="3" id="KW-1185">Reference proteome</keyword>
<dbReference type="InterPro" id="IPR036188">
    <property type="entry name" value="FAD/NAD-bd_sf"/>
</dbReference>
<dbReference type="PRINTS" id="PR00469">
    <property type="entry name" value="PNDRDTASEII"/>
</dbReference>
<dbReference type="Proteomes" id="UP000552709">
    <property type="component" value="Unassembled WGS sequence"/>
</dbReference>
<keyword evidence="1" id="KW-0560">Oxidoreductase</keyword>
<dbReference type="AlphaFoldDB" id="A0A7W8NG02"/>
<dbReference type="EMBL" id="JACHFL010000003">
    <property type="protein sequence ID" value="MBB5362462.1"/>
    <property type="molecule type" value="Genomic_DNA"/>
</dbReference>
<name>A0A7W8NG02_9DEIO</name>
<evidence type="ECO:0000313" key="3">
    <source>
        <dbReference type="Proteomes" id="UP000552709"/>
    </source>
</evidence>
<dbReference type="SUPFAM" id="SSF51905">
    <property type="entry name" value="FAD/NAD(P)-binding domain"/>
    <property type="match status" value="2"/>
</dbReference>
<dbReference type="InterPro" id="IPR050982">
    <property type="entry name" value="Auxin_biosynth/cation_transpt"/>
</dbReference>
<dbReference type="Pfam" id="PF13738">
    <property type="entry name" value="Pyr_redox_3"/>
    <property type="match status" value="1"/>
</dbReference>
<dbReference type="PANTHER" id="PTHR43539:SF78">
    <property type="entry name" value="FLAVIN-CONTAINING MONOOXYGENASE"/>
    <property type="match status" value="1"/>
</dbReference>
<evidence type="ECO:0000256" key="1">
    <source>
        <dbReference type="ARBA" id="ARBA00023002"/>
    </source>
</evidence>
<protein>
    <submittedName>
        <fullName evidence="2">Cation diffusion facilitator CzcD-associated flavoprotein CzcO</fullName>
    </submittedName>
</protein>
<accession>A0A7W8NG02</accession>
<dbReference type="Gene3D" id="3.50.50.60">
    <property type="entry name" value="FAD/NAD(P)-binding domain"/>
    <property type="match status" value="1"/>
</dbReference>